<keyword evidence="9 14" id="KW-0067">ATP-binding</keyword>
<evidence type="ECO:0000256" key="14">
    <source>
        <dbReference type="PROSITE-ProRule" id="PRU10141"/>
    </source>
</evidence>
<feature type="domain" description="Gnk2-homologous" evidence="17">
    <location>
        <begin position="174"/>
        <end position="277"/>
    </location>
</feature>
<evidence type="ECO:0000256" key="1">
    <source>
        <dbReference type="ARBA" id="ARBA00004167"/>
    </source>
</evidence>
<dbReference type="Gene3D" id="3.30.200.20">
    <property type="entry name" value="Phosphorylase Kinase, domain 1"/>
    <property type="match status" value="1"/>
</dbReference>
<evidence type="ECO:0008006" key="20">
    <source>
        <dbReference type="Google" id="ProtNLM"/>
    </source>
</evidence>
<dbReference type="InterPro" id="IPR011009">
    <property type="entry name" value="Kinase-like_dom_sf"/>
</dbReference>
<evidence type="ECO:0000256" key="5">
    <source>
        <dbReference type="ARBA" id="ARBA00022729"/>
    </source>
</evidence>
<evidence type="ECO:0000256" key="15">
    <source>
        <dbReference type="SAM" id="Phobius"/>
    </source>
</evidence>
<evidence type="ECO:0000256" key="8">
    <source>
        <dbReference type="ARBA" id="ARBA00022777"/>
    </source>
</evidence>
<evidence type="ECO:0000259" key="16">
    <source>
        <dbReference type="PROSITE" id="PS50011"/>
    </source>
</evidence>
<dbReference type="SUPFAM" id="SSF56112">
    <property type="entry name" value="Protein kinase-like (PK-like)"/>
    <property type="match status" value="1"/>
</dbReference>
<keyword evidence="3" id="KW-0808">Transferase</keyword>
<dbReference type="PROSITE" id="PS51473">
    <property type="entry name" value="GNK2"/>
    <property type="match status" value="2"/>
</dbReference>
<accession>A0A7J8PV55</accession>
<keyword evidence="7 14" id="KW-0547">Nucleotide-binding</keyword>
<comment type="subcellular location">
    <subcellularLocation>
        <location evidence="1">Membrane</location>
        <topology evidence="1">Single-pass membrane protein</topology>
    </subcellularLocation>
</comment>
<feature type="domain" description="Gnk2-homologous" evidence="17">
    <location>
        <begin position="61"/>
        <end position="166"/>
    </location>
</feature>
<keyword evidence="11 15" id="KW-0472">Membrane</keyword>
<dbReference type="FunFam" id="3.30.200.20:FF:001208">
    <property type="entry name" value="Putative DUF26-domain receptor-like protein kinase family protein"/>
    <property type="match status" value="1"/>
</dbReference>
<dbReference type="CDD" id="cd14066">
    <property type="entry name" value="STKc_IRAK"/>
    <property type="match status" value="1"/>
</dbReference>
<dbReference type="AlphaFoldDB" id="A0A7J8PV55"/>
<feature type="transmembrane region" description="Helical" evidence="15">
    <location>
        <begin position="295"/>
        <end position="319"/>
    </location>
</feature>
<gene>
    <name evidence="18" type="ORF">Gorai_009717</name>
</gene>
<comment type="caution">
    <text evidence="18">The sequence shown here is derived from an EMBL/GenBank/DDBJ whole genome shotgun (WGS) entry which is preliminary data.</text>
</comment>
<dbReference type="InterPro" id="IPR038408">
    <property type="entry name" value="GNK2_sf"/>
</dbReference>
<keyword evidence="4 15" id="KW-0812">Transmembrane</keyword>
<reference evidence="18 19" key="1">
    <citation type="journal article" date="2019" name="Genome Biol. Evol.">
        <title>Insights into the evolution of the New World diploid cottons (Gossypium, subgenus Houzingenia) based on genome sequencing.</title>
        <authorList>
            <person name="Grover C.E."/>
            <person name="Arick M.A. 2nd"/>
            <person name="Thrash A."/>
            <person name="Conover J.L."/>
            <person name="Sanders W.S."/>
            <person name="Peterson D.G."/>
            <person name="Frelichowski J.E."/>
            <person name="Scheffler J.A."/>
            <person name="Scheffler B.E."/>
            <person name="Wendel J.F."/>
        </authorList>
    </citation>
    <scope>NUCLEOTIDE SEQUENCE [LARGE SCALE GENOMIC DNA]</scope>
    <source>
        <strain evidence="18">8</strain>
        <tissue evidence="18">Leaf</tissue>
    </source>
</reference>
<evidence type="ECO:0000256" key="9">
    <source>
        <dbReference type="ARBA" id="ARBA00022840"/>
    </source>
</evidence>
<evidence type="ECO:0000256" key="11">
    <source>
        <dbReference type="ARBA" id="ARBA00023136"/>
    </source>
</evidence>
<dbReference type="PROSITE" id="PS50011">
    <property type="entry name" value="PROTEIN_KINASE_DOM"/>
    <property type="match status" value="1"/>
</dbReference>
<protein>
    <recommendedName>
        <fullName evidence="20">Cysteine-rich receptor-like protein kinase 3</fullName>
    </recommendedName>
</protein>
<dbReference type="EMBL" id="JABEZZ010000008">
    <property type="protein sequence ID" value="MBA0592742.1"/>
    <property type="molecule type" value="Genomic_DNA"/>
</dbReference>
<dbReference type="FunFam" id="1.10.510.10:FF:000336">
    <property type="entry name" value="Cysteine-rich receptor-like protein kinase 2"/>
    <property type="match status" value="1"/>
</dbReference>
<dbReference type="GO" id="GO:0005524">
    <property type="term" value="F:ATP binding"/>
    <property type="evidence" value="ECO:0007669"/>
    <property type="project" value="UniProtKB-UniRule"/>
</dbReference>
<feature type="transmembrane region" description="Helical" evidence="15">
    <location>
        <begin position="35"/>
        <end position="54"/>
    </location>
</feature>
<name>A0A7J8PV55_GOSRA</name>
<dbReference type="Gene3D" id="3.30.430.20">
    <property type="entry name" value="Gnk2 domain, C-X8-C-X2-C motif"/>
    <property type="match status" value="2"/>
</dbReference>
<keyword evidence="10 15" id="KW-1133">Transmembrane helix</keyword>
<evidence type="ECO:0000256" key="4">
    <source>
        <dbReference type="ARBA" id="ARBA00022692"/>
    </source>
</evidence>
<keyword evidence="12" id="KW-0675">Receptor</keyword>
<dbReference type="SMART" id="SM00220">
    <property type="entry name" value="S_TKc"/>
    <property type="match status" value="1"/>
</dbReference>
<evidence type="ECO:0000313" key="19">
    <source>
        <dbReference type="Proteomes" id="UP000593578"/>
    </source>
</evidence>
<evidence type="ECO:0000256" key="2">
    <source>
        <dbReference type="ARBA" id="ARBA00022527"/>
    </source>
</evidence>
<feature type="binding site" evidence="14">
    <location>
        <position position="387"/>
    </location>
    <ligand>
        <name>ATP</name>
        <dbReference type="ChEBI" id="CHEBI:30616"/>
    </ligand>
</feature>
<proteinExistence type="predicted"/>
<dbReference type="Gene3D" id="1.10.510.10">
    <property type="entry name" value="Transferase(Phosphotransferase) domain 1"/>
    <property type="match status" value="1"/>
</dbReference>
<keyword evidence="2" id="KW-0723">Serine/threonine-protein kinase</keyword>
<evidence type="ECO:0000256" key="13">
    <source>
        <dbReference type="ARBA" id="ARBA00023180"/>
    </source>
</evidence>
<evidence type="ECO:0000259" key="17">
    <source>
        <dbReference type="PROSITE" id="PS51473"/>
    </source>
</evidence>
<evidence type="ECO:0000256" key="6">
    <source>
        <dbReference type="ARBA" id="ARBA00022737"/>
    </source>
</evidence>
<dbReference type="InterPro" id="IPR052059">
    <property type="entry name" value="CR_Ser/Thr_kinase"/>
</dbReference>
<evidence type="ECO:0000256" key="12">
    <source>
        <dbReference type="ARBA" id="ARBA00023170"/>
    </source>
</evidence>
<dbReference type="Pfam" id="PF00069">
    <property type="entry name" value="Pkinase"/>
    <property type="match status" value="1"/>
</dbReference>
<sequence length="706" mass="79170">MYAVSFLQQLAFLSNPSLFFFPFSQSLFHLRMNQLIFFFFFFFFFFLLFGKLCLCDPRATEAALVCTNTTASITARESFVANFLAVMDSFTPLIVRQRYAAVVKGSGDTKVYGFGECMKDLDQGDCNICFAQCKAQIMRCLPFQIGTRGGRLFYDGCYLRYDDYNFFDESLSETDRTVCATKDVGLSNETDFRANVMQLVRNLTLEAPKNDGFFVGSMGKGNNVSVYGLAQCWELVNASACEDCLVNAVSRISSCLPKEEGRVLNAGCYLRYSTNKFYYNSTAPPVGGNRARRKLAIILATTFSTMALVLIIATAIFFVNKKLVKKRQESKQLGALSPLLNKSKLNLSYESLEKATNYFSDTNKLGQGGSGSVYKGTLPNGKVVAIKRLFFNTRQWVDQFFNEVNLISGINHKNLVKLLGCSITGPESLLVYEFVSNQSLHDYLFVRKDVEPLRWEERYKIVLGTAEGLAYLHEESKLRIIHRDIKPGNILLDEDLTPKIADFGLVRLFPEDKTHISTAIAGTLGYMAPEYAVRGMLTQKADVYSFGVLVIEITCGKRNKCFSPDMVCILHMVWNQYEADKLGEVVDPVIEHHFREEACRLLQIGLLCVQASTELRPSMSTIVQMLTDDTCEIPCPTQPPFLSPSSSGFSLNITTSTSNYETESYIQSSGSNTMQSRMVPRWTAFIENVSDKVHEDELLCVSGITG</sequence>
<dbReference type="InterPro" id="IPR008271">
    <property type="entry name" value="Ser/Thr_kinase_AS"/>
</dbReference>
<dbReference type="InterPro" id="IPR002902">
    <property type="entry name" value="GNK2"/>
</dbReference>
<keyword evidence="13" id="KW-0325">Glycoprotein</keyword>
<evidence type="ECO:0000256" key="7">
    <source>
        <dbReference type="ARBA" id="ARBA00022741"/>
    </source>
</evidence>
<dbReference type="Proteomes" id="UP000593578">
    <property type="component" value="Unassembled WGS sequence"/>
</dbReference>
<keyword evidence="8" id="KW-0418">Kinase</keyword>
<dbReference type="PROSITE" id="PS00107">
    <property type="entry name" value="PROTEIN_KINASE_ATP"/>
    <property type="match status" value="1"/>
</dbReference>
<dbReference type="InterPro" id="IPR000719">
    <property type="entry name" value="Prot_kinase_dom"/>
</dbReference>
<evidence type="ECO:0000256" key="10">
    <source>
        <dbReference type="ARBA" id="ARBA00022989"/>
    </source>
</evidence>
<dbReference type="PANTHER" id="PTHR47973">
    <property type="entry name" value="CYSTEINE-RICH RECEPTOR-LIKE PROTEIN KINASE 3"/>
    <property type="match status" value="1"/>
</dbReference>
<dbReference type="PROSITE" id="PS00108">
    <property type="entry name" value="PROTEIN_KINASE_ST"/>
    <property type="match status" value="1"/>
</dbReference>
<dbReference type="GO" id="GO:0004674">
    <property type="term" value="F:protein serine/threonine kinase activity"/>
    <property type="evidence" value="ECO:0007669"/>
    <property type="project" value="UniProtKB-KW"/>
</dbReference>
<organism evidence="18 19">
    <name type="scientific">Gossypium raimondii</name>
    <name type="common">Peruvian cotton</name>
    <name type="synonym">Gossypium klotzschianum subsp. raimondii</name>
    <dbReference type="NCBI Taxonomy" id="29730"/>
    <lineage>
        <taxon>Eukaryota</taxon>
        <taxon>Viridiplantae</taxon>
        <taxon>Streptophyta</taxon>
        <taxon>Embryophyta</taxon>
        <taxon>Tracheophyta</taxon>
        <taxon>Spermatophyta</taxon>
        <taxon>Magnoliopsida</taxon>
        <taxon>eudicotyledons</taxon>
        <taxon>Gunneridae</taxon>
        <taxon>Pentapetalae</taxon>
        <taxon>rosids</taxon>
        <taxon>malvids</taxon>
        <taxon>Malvales</taxon>
        <taxon>Malvaceae</taxon>
        <taxon>Malvoideae</taxon>
        <taxon>Gossypium</taxon>
    </lineage>
</organism>
<evidence type="ECO:0000256" key="3">
    <source>
        <dbReference type="ARBA" id="ARBA00022679"/>
    </source>
</evidence>
<dbReference type="FunFam" id="3.30.430.20:FF:000015">
    <property type="entry name" value="Cysteine-rich receptor-like protein kinase 3"/>
    <property type="match status" value="1"/>
</dbReference>
<keyword evidence="6" id="KW-0677">Repeat</keyword>
<dbReference type="InterPro" id="IPR017441">
    <property type="entry name" value="Protein_kinase_ATP_BS"/>
</dbReference>
<dbReference type="Pfam" id="PF01657">
    <property type="entry name" value="Stress-antifung"/>
    <property type="match status" value="2"/>
</dbReference>
<dbReference type="CDD" id="cd23509">
    <property type="entry name" value="Gnk2-like"/>
    <property type="match status" value="2"/>
</dbReference>
<keyword evidence="5" id="KW-0732">Signal</keyword>
<dbReference type="GO" id="GO:0016020">
    <property type="term" value="C:membrane"/>
    <property type="evidence" value="ECO:0007669"/>
    <property type="project" value="UniProtKB-SubCell"/>
</dbReference>
<evidence type="ECO:0000313" key="18">
    <source>
        <dbReference type="EMBL" id="MBA0592742.1"/>
    </source>
</evidence>
<feature type="domain" description="Protein kinase" evidence="16">
    <location>
        <begin position="359"/>
        <end position="642"/>
    </location>
</feature>